<dbReference type="CDD" id="cd10434">
    <property type="entry name" value="GIY-YIG_UvrC_Cho"/>
    <property type="match status" value="1"/>
</dbReference>
<evidence type="ECO:0000259" key="8">
    <source>
        <dbReference type="PROSITE" id="PS50164"/>
    </source>
</evidence>
<dbReference type="PROSITE" id="PS50164">
    <property type="entry name" value="GIY_YIG"/>
    <property type="match status" value="1"/>
</dbReference>
<dbReference type="FunFam" id="3.40.1440.10:FF:000001">
    <property type="entry name" value="UvrABC system protein C"/>
    <property type="match status" value="1"/>
</dbReference>
<keyword evidence="2 7" id="KW-0227">DNA damage</keyword>
<dbReference type="OrthoDB" id="9804933at2"/>
<name>A0A1X7J2X2_9BACT</name>
<keyword evidence="4 7" id="KW-0267">Excision nuclease</keyword>
<reference evidence="11" key="1">
    <citation type="submission" date="2017-04" db="EMBL/GenBank/DDBJ databases">
        <authorList>
            <person name="Varghese N."/>
            <person name="Submissions S."/>
        </authorList>
    </citation>
    <scope>NUCLEOTIDE SEQUENCE [LARGE SCALE GENOMIC DNA]</scope>
    <source>
        <strain evidence="11">DSM 4125</strain>
    </source>
</reference>
<dbReference type="Proteomes" id="UP000193804">
    <property type="component" value="Unassembled WGS sequence"/>
</dbReference>
<keyword evidence="6 7" id="KW-0742">SOS response</keyword>
<dbReference type="SMART" id="SM00465">
    <property type="entry name" value="GIYc"/>
    <property type="match status" value="1"/>
</dbReference>
<feature type="domain" description="GIY-YIG" evidence="8">
    <location>
        <begin position="17"/>
        <end position="96"/>
    </location>
</feature>
<dbReference type="InterPro" id="IPR038476">
    <property type="entry name" value="UvrC_RNase_H_dom_sf"/>
</dbReference>
<evidence type="ECO:0000256" key="6">
    <source>
        <dbReference type="ARBA" id="ARBA00023236"/>
    </source>
</evidence>
<accession>A0A1X7J2X2</accession>
<evidence type="ECO:0000256" key="2">
    <source>
        <dbReference type="ARBA" id="ARBA00022763"/>
    </source>
</evidence>
<gene>
    <name evidence="7" type="primary">uvrC</name>
    <name evidence="10" type="ORF">SAMN05661096_01156</name>
</gene>
<comment type="function">
    <text evidence="7">The UvrABC repair system catalyzes the recognition and processing of DNA lesions. UvrC both incises the 5' and 3' sides of the lesion. The N-terminal half is responsible for the 3' incision and the C-terminal half is responsible for the 5' incision.</text>
</comment>
<dbReference type="Pfam" id="PF01541">
    <property type="entry name" value="GIY-YIG"/>
    <property type="match status" value="1"/>
</dbReference>
<keyword evidence="1 7" id="KW-0963">Cytoplasm</keyword>
<dbReference type="InterPro" id="IPR004791">
    <property type="entry name" value="UvrC"/>
</dbReference>
<evidence type="ECO:0000256" key="5">
    <source>
        <dbReference type="ARBA" id="ARBA00023204"/>
    </source>
</evidence>
<proteinExistence type="inferred from homology"/>
<feature type="domain" description="UvrC family homology region profile" evidence="9">
    <location>
        <begin position="265"/>
        <end position="478"/>
    </location>
</feature>
<dbReference type="GO" id="GO:0009432">
    <property type="term" value="P:SOS response"/>
    <property type="evidence" value="ECO:0007669"/>
    <property type="project" value="UniProtKB-UniRule"/>
</dbReference>
<evidence type="ECO:0000256" key="3">
    <source>
        <dbReference type="ARBA" id="ARBA00022769"/>
    </source>
</evidence>
<dbReference type="EMBL" id="FXAW01000002">
    <property type="protein sequence ID" value="SMG21165.1"/>
    <property type="molecule type" value="Genomic_DNA"/>
</dbReference>
<dbReference type="PROSITE" id="PS50165">
    <property type="entry name" value="UVRC"/>
    <property type="match status" value="1"/>
</dbReference>
<dbReference type="PANTHER" id="PTHR30562:SF1">
    <property type="entry name" value="UVRABC SYSTEM PROTEIN C"/>
    <property type="match status" value="1"/>
</dbReference>
<dbReference type="InterPro" id="IPR001162">
    <property type="entry name" value="UvrC_RNase_H_dom"/>
</dbReference>
<organism evidence="10 11">
    <name type="scientific">Marivirga sericea</name>
    <dbReference type="NCBI Taxonomy" id="1028"/>
    <lineage>
        <taxon>Bacteria</taxon>
        <taxon>Pseudomonadati</taxon>
        <taxon>Bacteroidota</taxon>
        <taxon>Cytophagia</taxon>
        <taxon>Cytophagales</taxon>
        <taxon>Marivirgaceae</taxon>
        <taxon>Marivirga</taxon>
    </lineage>
</organism>
<dbReference type="InterPro" id="IPR047296">
    <property type="entry name" value="GIY-YIG_UvrC_Cho"/>
</dbReference>
<dbReference type="InterPro" id="IPR035901">
    <property type="entry name" value="GIY-YIG_endonuc_sf"/>
</dbReference>
<dbReference type="SUPFAM" id="SSF82771">
    <property type="entry name" value="GIY-YIG endonuclease"/>
    <property type="match status" value="1"/>
</dbReference>
<dbReference type="GO" id="GO:0009380">
    <property type="term" value="C:excinuclease repair complex"/>
    <property type="evidence" value="ECO:0007669"/>
    <property type="project" value="InterPro"/>
</dbReference>
<evidence type="ECO:0000313" key="11">
    <source>
        <dbReference type="Proteomes" id="UP000193804"/>
    </source>
</evidence>
<dbReference type="GO" id="GO:0003677">
    <property type="term" value="F:DNA binding"/>
    <property type="evidence" value="ECO:0007669"/>
    <property type="project" value="UniProtKB-UniRule"/>
</dbReference>
<dbReference type="Gene3D" id="3.40.1440.10">
    <property type="entry name" value="GIY-YIG endonuclease"/>
    <property type="match status" value="1"/>
</dbReference>
<dbReference type="PANTHER" id="PTHR30562">
    <property type="entry name" value="UVRC/OXIDOREDUCTASE"/>
    <property type="match status" value="1"/>
</dbReference>
<dbReference type="InterPro" id="IPR000305">
    <property type="entry name" value="GIY-YIG_endonuc"/>
</dbReference>
<comment type="subcellular location">
    <subcellularLocation>
        <location evidence="7">Cytoplasm</location>
    </subcellularLocation>
</comment>
<keyword evidence="11" id="KW-1185">Reference proteome</keyword>
<dbReference type="InterPro" id="IPR050066">
    <property type="entry name" value="UvrABC_protein_C"/>
</dbReference>
<dbReference type="STRING" id="1028.SAMN05661096_01156"/>
<dbReference type="AlphaFoldDB" id="A0A1X7J2X2"/>
<comment type="similarity">
    <text evidence="7">Belongs to the UvrC family.</text>
</comment>
<dbReference type="Gene3D" id="1.10.150.20">
    <property type="entry name" value="5' to 3' exonuclease, C-terminal subdomain"/>
    <property type="match status" value="1"/>
</dbReference>
<dbReference type="HAMAP" id="MF_00203">
    <property type="entry name" value="UvrC"/>
    <property type="match status" value="1"/>
</dbReference>
<dbReference type="GO" id="GO:0005737">
    <property type="term" value="C:cytoplasm"/>
    <property type="evidence" value="ECO:0007669"/>
    <property type="project" value="UniProtKB-SubCell"/>
</dbReference>
<evidence type="ECO:0000313" key="10">
    <source>
        <dbReference type="EMBL" id="SMG21165.1"/>
    </source>
</evidence>
<evidence type="ECO:0000256" key="7">
    <source>
        <dbReference type="HAMAP-Rule" id="MF_00203"/>
    </source>
</evidence>
<dbReference type="SUPFAM" id="SSF47781">
    <property type="entry name" value="RuvA domain 2-like"/>
    <property type="match status" value="1"/>
</dbReference>
<dbReference type="Pfam" id="PF08459">
    <property type="entry name" value="UvrC_RNaseH_dom"/>
    <property type="match status" value="1"/>
</dbReference>
<evidence type="ECO:0000256" key="1">
    <source>
        <dbReference type="ARBA" id="ARBA00022490"/>
    </source>
</evidence>
<dbReference type="InterPro" id="IPR036876">
    <property type="entry name" value="UVR_dom_sf"/>
</dbReference>
<dbReference type="Pfam" id="PF22920">
    <property type="entry name" value="UvrC_RNaseH"/>
    <property type="match status" value="1"/>
</dbReference>
<keyword evidence="3 7" id="KW-0228">DNA excision</keyword>
<keyword evidence="5 7" id="KW-0234">DNA repair</keyword>
<sequence length="603" mass="69632">MYDAVFLKPQDINELPKLPGVYKFHSSSGDIIYVGKAKNLKNRVTSYFNKSTQHNRKTIRLVREIEKIEIAIVNSEFDALLLENSLIKELQPKYNILLKDDKSFPYLCITNEPFPRIISTRKRIARNGTYFGPYASVRAMNNVLELIRKLYTIRTCKLNLTDQNIKAGKFKVCLEYHIGNCKGPCEGLQQHDNYQKDIEQAAEILKGNLNIPKQHFREHMQIAAENLDFEKAQNYKDKFDLLEKFHSKSLVVNPKLTNIDVCSIISEDKYAFVNYMRVNNGSINVTKTIELKKKLDETDQELFLLALIDLRKQYESTTEEILTNIDIENLPEKFHFIKPQIGDKKKLVEMSLKNALYFKKEKLNQNESSKIKELRVLKQLQSDLRLKELPIKIECFDNSNMQGTNPTASMVHFKNGRPKKSEYRHYHVKTVIGPDDFASMTEIVGRRYKRLVDEQQDLPNLIVIDGGKGQLSAAVKALNQLDLYGQIPIIGIAKRLEEIYFPDDPYPVHISKKSEALKLLQRLRDEAHRFAITFHRQIRSKNSFTTELEGIQGIGEKTIDQLLSHFKSVKKIKEGSYEDLSKIVGSSKAEQLLKAFKQKGEDL</sequence>
<dbReference type="GO" id="GO:0009381">
    <property type="term" value="F:excinuclease ABC activity"/>
    <property type="evidence" value="ECO:0007669"/>
    <property type="project" value="UniProtKB-UniRule"/>
</dbReference>
<comment type="subunit">
    <text evidence="7">Interacts with UvrB in an incision complex.</text>
</comment>
<dbReference type="SUPFAM" id="SSF46600">
    <property type="entry name" value="C-terminal UvrC-binding domain of UvrB"/>
    <property type="match status" value="1"/>
</dbReference>
<protein>
    <recommendedName>
        <fullName evidence="7">UvrABC system protein C</fullName>
        <shortName evidence="7">Protein UvrC</shortName>
    </recommendedName>
    <alternativeName>
        <fullName evidence="7">Excinuclease ABC subunit C</fullName>
    </alternativeName>
</protein>
<evidence type="ECO:0000256" key="4">
    <source>
        <dbReference type="ARBA" id="ARBA00022881"/>
    </source>
</evidence>
<dbReference type="Gene3D" id="3.30.420.340">
    <property type="entry name" value="UvrC, RNAse H endonuclease domain"/>
    <property type="match status" value="1"/>
</dbReference>
<dbReference type="InterPro" id="IPR010994">
    <property type="entry name" value="RuvA_2-like"/>
</dbReference>
<dbReference type="RefSeq" id="WP_085516128.1">
    <property type="nucleotide sequence ID" value="NZ_FXAW01000002.1"/>
</dbReference>
<dbReference type="Pfam" id="PF14520">
    <property type="entry name" value="HHH_5"/>
    <property type="match status" value="1"/>
</dbReference>
<dbReference type="NCBIfam" id="TIGR00194">
    <property type="entry name" value="uvrC"/>
    <property type="match status" value="1"/>
</dbReference>
<evidence type="ECO:0000259" key="9">
    <source>
        <dbReference type="PROSITE" id="PS50165"/>
    </source>
</evidence>
<dbReference type="GO" id="GO:0006289">
    <property type="term" value="P:nucleotide-excision repair"/>
    <property type="evidence" value="ECO:0007669"/>
    <property type="project" value="UniProtKB-UniRule"/>
</dbReference>